<dbReference type="AlphaFoldDB" id="A0A2S3X1N6"/>
<evidence type="ECO:0000256" key="6">
    <source>
        <dbReference type="ARBA" id="ARBA00023065"/>
    </source>
</evidence>
<keyword evidence="6" id="KW-0406">Ion transport</keyword>
<dbReference type="Pfam" id="PF25539">
    <property type="entry name" value="Bestrophin_2"/>
    <property type="match status" value="1"/>
</dbReference>
<reference evidence="10 11" key="1">
    <citation type="submission" date="2016-08" db="EMBL/GenBank/DDBJ databases">
        <authorList>
            <person name="Seilhamer J.J."/>
        </authorList>
    </citation>
    <scope>NUCLEOTIDE SEQUENCE [LARGE SCALE GENOMIC DNA]</scope>
    <source>
        <strain evidence="10 11">KH-21-114</strain>
    </source>
</reference>
<keyword evidence="4 9" id="KW-0812">Transmembrane</keyword>
<protein>
    <submittedName>
        <fullName evidence="10">Bestrophin</fullName>
    </submittedName>
</protein>
<evidence type="ECO:0000313" key="10">
    <source>
        <dbReference type="EMBL" id="POG09467.1"/>
    </source>
</evidence>
<evidence type="ECO:0000256" key="5">
    <source>
        <dbReference type="ARBA" id="ARBA00022989"/>
    </source>
</evidence>
<keyword evidence="7 9" id="KW-0472">Membrane</keyword>
<evidence type="ECO:0000313" key="11">
    <source>
        <dbReference type="Proteomes" id="UP000237230"/>
    </source>
</evidence>
<dbReference type="EMBL" id="MINH01000019">
    <property type="protein sequence ID" value="POG09467.1"/>
    <property type="molecule type" value="Genomic_DNA"/>
</dbReference>
<feature type="transmembrane region" description="Helical" evidence="9">
    <location>
        <begin position="47"/>
        <end position="70"/>
    </location>
</feature>
<sequence length="299" mass="33581">MIVHPRPDVLRVLFTLKGSIVKRIALRCLMVTLLAALIVLVERHFPAFFYPVSATPFTLLGLSLSIFMSFRNNACYDRWWEGRKAWGKLIIETRSFVRESVVIADEKLRAELLRSLCGFAHGLNARLRNEDEVNATRSWLNAAAPVAAHNVCDGILRDIGSHCSRLAEQGQISEWRYTLLEQRLAGLTEVQATCERIKGSPLPFPYTLLLHRTIYIFCLLLPFALAEPLGWLAPLFTTIVGYTFFGLDAIGNELEDPFGRDENDLPMDAMVRTVERDVLGALGVEPLPPVLLPVDHVLS</sequence>
<proteinExistence type="inferred from homology"/>
<dbReference type="PANTHER" id="PTHR33281">
    <property type="entry name" value="UPF0187 PROTEIN YNEE"/>
    <property type="match status" value="1"/>
</dbReference>
<keyword evidence="2" id="KW-0813">Transport</keyword>
<comment type="similarity">
    <text evidence="8">Belongs to the anion channel-forming bestrophin (TC 1.A.46) family.</text>
</comment>
<evidence type="ECO:0000256" key="7">
    <source>
        <dbReference type="ARBA" id="ARBA00023136"/>
    </source>
</evidence>
<dbReference type="PANTHER" id="PTHR33281:SF19">
    <property type="entry name" value="VOLTAGE-DEPENDENT ANION CHANNEL-FORMING PROTEIN YNEE"/>
    <property type="match status" value="1"/>
</dbReference>
<evidence type="ECO:0000256" key="8">
    <source>
        <dbReference type="ARBA" id="ARBA00034708"/>
    </source>
</evidence>
<evidence type="ECO:0000256" key="2">
    <source>
        <dbReference type="ARBA" id="ARBA00022448"/>
    </source>
</evidence>
<gene>
    <name evidence="10" type="ORF">BGP84_06885</name>
</gene>
<dbReference type="OrthoDB" id="445589at2"/>
<dbReference type="GO" id="GO:0005886">
    <property type="term" value="C:plasma membrane"/>
    <property type="evidence" value="ECO:0007669"/>
    <property type="project" value="UniProtKB-SubCell"/>
</dbReference>
<comment type="caution">
    <text evidence="10">The sequence shown here is derived from an EMBL/GenBank/DDBJ whole genome shotgun (WGS) entry which is preliminary data.</text>
</comment>
<dbReference type="InterPro" id="IPR044669">
    <property type="entry name" value="YneE/VCCN1/2-like"/>
</dbReference>
<keyword evidence="3" id="KW-1003">Cell membrane</keyword>
<name>A0A2S3X1N6_PSEPU</name>
<keyword evidence="5 9" id="KW-1133">Transmembrane helix</keyword>
<dbReference type="RefSeq" id="WP_103446320.1">
    <property type="nucleotide sequence ID" value="NZ_MINH01000019.1"/>
</dbReference>
<accession>A0A2S3X1N6</accession>
<evidence type="ECO:0000256" key="9">
    <source>
        <dbReference type="SAM" id="Phobius"/>
    </source>
</evidence>
<evidence type="ECO:0000256" key="1">
    <source>
        <dbReference type="ARBA" id="ARBA00004651"/>
    </source>
</evidence>
<feature type="transmembrane region" description="Helical" evidence="9">
    <location>
        <begin position="206"/>
        <end position="225"/>
    </location>
</feature>
<evidence type="ECO:0000256" key="3">
    <source>
        <dbReference type="ARBA" id="ARBA00022475"/>
    </source>
</evidence>
<organism evidence="10 11">
    <name type="scientific">Pseudomonas putida</name>
    <name type="common">Arthrobacter siderocapsulatus</name>
    <dbReference type="NCBI Taxonomy" id="303"/>
    <lineage>
        <taxon>Bacteria</taxon>
        <taxon>Pseudomonadati</taxon>
        <taxon>Pseudomonadota</taxon>
        <taxon>Gammaproteobacteria</taxon>
        <taxon>Pseudomonadales</taxon>
        <taxon>Pseudomonadaceae</taxon>
        <taxon>Pseudomonas</taxon>
    </lineage>
</organism>
<evidence type="ECO:0000256" key="4">
    <source>
        <dbReference type="ARBA" id="ARBA00022692"/>
    </source>
</evidence>
<comment type="subcellular location">
    <subcellularLocation>
        <location evidence="1">Cell membrane</location>
        <topology evidence="1">Multi-pass membrane protein</topology>
    </subcellularLocation>
</comment>
<feature type="transmembrane region" description="Helical" evidence="9">
    <location>
        <begin position="24"/>
        <end position="41"/>
    </location>
</feature>
<dbReference type="Proteomes" id="UP000237230">
    <property type="component" value="Unassembled WGS sequence"/>
</dbReference>
<dbReference type="GO" id="GO:0005254">
    <property type="term" value="F:chloride channel activity"/>
    <property type="evidence" value="ECO:0007669"/>
    <property type="project" value="InterPro"/>
</dbReference>
<reference evidence="10 11" key="2">
    <citation type="submission" date="2018-03" db="EMBL/GenBank/DDBJ databases">
        <title>Draft genome of Pseudomonas putida strain KH-21-114.</title>
        <authorList>
            <person name="Yoshizawa S."/>
            <person name="Khan N.H."/>
            <person name="Nishimura M."/>
            <person name="Chiura H.X."/>
            <person name="Ogura Y."/>
            <person name="Hayashi T."/>
            <person name="Kogure K."/>
        </authorList>
    </citation>
    <scope>NUCLEOTIDE SEQUENCE [LARGE SCALE GENOMIC DNA]</scope>
    <source>
        <strain evidence="10 11">KH-21-114</strain>
    </source>
</reference>